<name>A0A3N2DZB2_9GAMM</name>
<dbReference type="AlphaFoldDB" id="A0A3N2DZB2"/>
<dbReference type="Gene3D" id="3.10.450.50">
    <property type="match status" value="1"/>
</dbReference>
<dbReference type="Proteomes" id="UP000275394">
    <property type="component" value="Unassembled WGS sequence"/>
</dbReference>
<keyword evidence="3" id="KW-1185">Reference proteome</keyword>
<evidence type="ECO:0000313" key="3">
    <source>
        <dbReference type="Proteomes" id="UP000275394"/>
    </source>
</evidence>
<comment type="caution">
    <text evidence="2">The sequence shown here is derived from an EMBL/GenBank/DDBJ whole genome shotgun (WGS) entry which is preliminary data.</text>
</comment>
<dbReference type="InterPro" id="IPR032710">
    <property type="entry name" value="NTF2-like_dom_sf"/>
</dbReference>
<proteinExistence type="predicted"/>
<gene>
    <name evidence="2" type="ORF">EDC56_0141</name>
</gene>
<dbReference type="Pfam" id="PF13577">
    <property type="entry name" value="SnoaL_4"/>
    <property type="match status" value="1"/>
</dbReference>
<evidence type="ECO:0000259" key="1">
    <source>
        <dbReference type="Pfam" id="PF13577"/>
    </source>
</evidence>
<accession>A0A3N2DZB2</accession>
<dbReference type="EMBL" id="RKHR01000003">
    <property type="protein sequence ID" value="ROS04635.1"/>
    <property type="molecule type" value="Genomic_DNA"/>
</dbReference>
<feature type="domain" description="SnoaL-like" evidence="1">
    <location>
        <begin position="6"/>
        <end position="131"/>
    </location>
</feature>
<dbReference type="OrthoDB" id="2860904at2"/>
<organism evidence="2 3">
    <name type="scientific">Sinobacterium caligoides</name>
    <dbReference type="NCBI Taxonomy" id="933926"/>
    <lineage>
        <taxon>Bacteria</taxon>
        <taxon>Pseudomonadati</taxon>
        <taxon>Pseudomonadota</taxon>
        <taxon>Gammaproteobacteria</taxon>
        <taxon>Cellvibrionales</taxon>
        <taxon>Spongiibacteraceae</taxon>
        <taxon>Sinobacterium</taxon>
    </lineage>
</organism>
<reference evidence="2 3" key="1">
    <citation type="submission" date="2018-11" db="EMBL/GenBank/DDBJ databases">
        <title>Genomic Encyclopedia of Type Strains, Phase IV (KMG-IV): sequencing the most valuable type-strain genomes for metagenomic binning, comparative biology and taxonomic classification.</title>
        <authorList>
            <person name="Goeker M."/>
        </authorList>
    </citation>
    <scope>NUCLEOTIDE SEQUENCE [LARGE SCALE GENOMIC DNA]</scope>
    <source>
        <strain evidence="2 3">DSM 100316</strain>
    </source>
</reference>
<dbReference type="RefSeq" id="WP_123710624.1">
    <property type="nucleotide sequence ID" value="NZ_RKHR01000003.1"/>
</dbReference>
<dbReference type="InterPro" id="IPR037401">
    <property type="entry name" value="SnoaL-like"/>
</dbReference>
<dbReference type="CDD" id="cd00531">
    <property type="entry name" value="NTF2_like"/>
    <property type="match status" value="1"/>
</dbReference>
<dbReference type="SUPFAM" id="SSF54427">
    <property type="entry name" value="NTF2-like"/>
    <property type="match status" value="1"/>
</dbReference>
<protein>
    <submittedName>
        <fullName evidence="2">SnoaL-like protein</fullName>
    </submittedName>
</protein>
<sequence length="148" mass="16870">MTLSLQEVSDRLELQELVIDYATAIDEQDYSALDKIFTEDAYIDYTAMGGIEGDLPSIKQFLRQAMPVFPAYQHLNANQKVVIDGDTATGKVMCLNPMVVPTAEGEQVMFLGLWYIDEYRRTEQGWRISRRAERKSFSHNVPREMAGV</sequence>
<evidence type="ECO:0000313" key="2">
    <source>
        <dbReference type="EMBL" id="ROS04635.1"/>
    </source>
</evidence>